<keyword evidence="3" id="KW-1185">Reference proteome</keyword>
<dbReference type="GO" id="GO:0003677">
    <property type="term" value="F:DNA binding"/>
    <property type="evidence" value="ECO:0007669"/>
    <property type="project" value="InterPro"/>
</dbReference>
<protein>
    <recommendedName>
        <fullName evidence="1">HTH cro/C1-type domain-containing protein</fullName>
    </recommendedName>
</protein>
<dbReference type="PRINTS" id="PR00364">
    <property type="entry name" value="DISEASERSIST"/>
</dbReference>
<evidence type="ECO:0000259" key="1">
    <source>
        <dbReference type="PROSITE" id="PS50943"/>
    </source>
</evidence>
<dbReference type="PANTHER" id="PTHR47691">
    <property type="entry name" value="REGULATOR-RELATED"/>
    <property type="match status" value="1"/>
</dbReference>
<dbReference type="Proteomes" id="UP000658656">
    <property type="component" value="Unassembled WGS sequence"/>
</dbReference>
<dbReference type="SMART" id="SM00530">
    <property type="entry name" value="HTH_XRE"/>
    <property type="match status" value="1"/>
</dbReference>
<evidence type="ECO:0000313" key="3">
    <source>
        <dbReference type="Proteomes" id="UP000658656"/>
    </source>
</evidence>
<dbReference type="SUPFAM" id="SSF52540">
    <property type="entry name" value="P-loop containing nucleoside triphosphate hydrolases"/>
    <property type="match status" value="1"/>
</dbReference>
<evidence type="ECO:0000313" key="2">
    <source>
        <dbReference type="EMBL" id="GHF67075.1"/>
    </source>
</evidence>
<reference evidence="2" key="1">
    <citation type="journal article" date="2014" name="Int. J. Syst. Evol. Microbiol.">
        <title>Complete genome sequence of Corynebacterium casei LMG S-19264T (=DSM 44701T), isolated from a smear-ripened cheese.</title>
        <authorList>
            <consortium name="US DOE Joint Genome Institute (JGI-PGF)"/>
            <person name="Walter F."/>
            <person name="Albersmeier A."/>
            <person name="Kalinowski J."/>
            <person name="Ruckert C."/>
        </authorList>
    </citation>
    <scope>NUCLEOTIDE SEQUENCE</scope>
    <source>
        <strain evidence="2">CGMCC 4.7679</strain>
    </source>
</reference>
<organism evidence="2 3">
    <name type="scientific">Amycolatopsis bartoniae</name>
    <dbReference type="NCBI Taxonomy" id="941986"/>
    <lineage>
        <taxon>Bacteria</taxon>
        <taxon>Bacillati</taxon>
        <taxon>Actinomycetota</taxon>
        <taxon>Actinomycetes</taxon>
        <taxon>Pseudonocardiales</taxon>
        <taxon>Pseudonocardiaceae</taxon>
        <taxon>Amycolatopsis</taxon>
    </lineage>
</organism>
<dbReference type="Pfam" id="PF13191">
    <property type="entry name" value="AAA_16"/>
    <property type="match status" value="1"/>
</dbReference>
<comment type="caution">
    <text evidence="2">The sequence shown here is derived from an EMBL/GenBank/DDBJ whole genome shotgun (WGS) entry which is preliminary data.</text>
</comment>
<proteinExistence type="predicted"/>
<dbReference type="EMBL" id="BNAV01000007">
    <property type="protein sequence ID" value="GHF67075.1"/>
    <property type="molecule type" value="Genomic_DNA"/>
</dbReference>
<dbReference type="SUPFAM" id="SSF47413">
    <property type="entry name" value="lambda repressor-like DNA-binding domains"/>
    <property type="match status" value="1"/>
</dbReference>
<dbReference type="InterPro" id="IPR041664">
    <property type="entry name" value="AAA_16"/>
</dbReference>
<dbReference type="InterPro" id="IPR011990">
    <property type="entry name" value="TPR-like_helical_dom_sf"/>
</dbReference>
<dbReference type="InterPro" id="IPR001387">
    <property type="entry name" value="Cro/C1-type_HTH"/>
</dbReference>
<dbReference type="AlphaFoldDB" id="A0A8H9MF11"/>
<dbReference type="InterPro" id="IPR010982">
    <property type="entry name" value="Lambda_DNA-bd_dom_sf"/>
</dbReference>
<feature type="domain" description="HTH cro/C1-type" evidence="1">
    <location>
        <begin position="7"/>
        <end position="63"/>
    </location>
</feature>
<gene>
    <name evidence="2" type="ORF">GCM10017566_45980</name>
</gene>
<dbReference type="Gene3D" id="1.10.260.40">
    <property type="entry name" value="lambda repressor-like DNA-binding domains"/>
    <property type="match status" value="1"/>
</dbReference>
<reference evidence="2" key="2">
    <citation type="submission" date="2020-09" db="EMBL/GenBank/DDBJ databases">
        <authorList>
            <person name="Sun Q."/>
            <person name="Zhou Y."/>
        </authorList>
    </citation>
    <scope>NUCLEOTIDE SEQUENCE</scope>
    <source>
        <strain evidence="2">CGMCC 4.7679</strain>
    </source>
</reference>
<dbReference type="CDD" id="cd00093">
    <property type="entry name" value="HTH_XRE"/>
    <property type="match status" value="1"/>
</dbReference>
<dbReference type="Pfam" id="PF13560">
    <property type="entry name" value="HTH_31"/>
    <property type="match status" value="1"/>
</dbReference>
<dbReference type="PANTHER" id="PTHR47691:SF3">
    <property type="entry name" value="HTH-TYPE TRANSCRIPTIONAL REGULATOR RV0890C-RELATED"/>
    <property type="match status" value="1"/>
</dbReference>
<dbReference type="SUPFAM" id="SSF48452">
    <property type="entry name" value="TPR-like"/>
    <property type="match status" value="1"/>
</dbReference>
<sequence length="710" mass="75618">MELGPELRRRREAAGLSLTDLERLVHFTKGYLSKVETGRMPVKRGVAEAYDKALKANGELAALVPEETPRRSGAGLAGLPRETRHFVGREAELAALSAALTGSDDVRVCVVHGLAGAGKTALALAAARAAERGFPDGALFLDLRGHTPDVPAQAPAEALGQLLLLLGVLGEQVPPGLDARANLLRDRTRGRRMLLVLDNALSAAQVAPLLPAEPGCRVLVTSRGRLSALDDAWHQPVGVLSPADAVALFRAVSGTAEGAAEIVELCGFLPLAIRIAGARVAGGGVRLRERLIDERTRLAALDDGERSVAAAFAVSYEALPQEQRRLLGLLALHPPAPADLASVEALAGPADELLDRLHDANLVTLADGLVELHDLVRAFAIRHALPASEERKAAVGRLTEHLTGLLLAADELAEPHRYRPPVDCPRPAVPFDDGEGALAWLGARWPALAGAVELAGEYGLHRLCWQLAYVLRGFFFREKLFEPWLRTHRCALAAAEASGDGAAAGMVLNSLGMAYVERGELAEAFDCHRRARERCLAAGDARGAVDALSSLAWVRLYQGEVELARRELGETLAEYRAAGRVRNVAIALRGMALALVELGRFPEAAEHAAEARRLAQLPIEVLMALNCQAWIAFRRGDLSAAEGWYGEAAELGDLAGSRYERARALTGLGNVAHSRGDAESAQRYRSAADAVGVPLPPTLGEARARAEAVR</sequence>
<dbReference type="InterPro" id="IPR027417">
    <property type="entry name" value="P-loop_NTPase"/>
</dbReference>
<dbReference type="Gene3D" id="1.25.40.10">
    <property type="entry name" value="Tetratricopeptide repeat domain"/>
    <property type="match status" value="2"/>
</dbReference>
<name>A0A8H9MF11_9PSEU</name>
<accession>A0A8H9MF11</accession>
<dbReference type="Gene3D" id="3.40.50.300">
    <property type="entry name" value="P-loop containing nucleotide triphosphate hydrolases"/>
    <property type="match status" value="1"/>
</dbReference>
<dbReference type="RefSeq" id="WP_183176702.1">
    <property type="nucleotide sequence ID" value="NZ_BNAV01000007.1"/>
</dbReference>
<dbReference type="PROSITE" id="PS50943">
    <property type="entry name" value="HTH_CROC1"/>
    <property type="match status" value="1"/>
</dbReference>